<feature type="compositionally biased region" description="Polar residues" evidence="1">
    <location>
        <begin position="1"/>
        <end position="14"/>
    </location>
</feature>
<evidence type="ECO:0000313" key="2">
    <source>
        <dbReference type="EMBL" id="KAK1121902.1"/>
    </source>
</evidence>
<sequence>MGVINTTSTPTSRGSNKDGPGRTRKVRFSGKDPLRRASFPTKVDSQPREVNE</sequence>
<dbReference type="EMBL" id="JAHYIQ010000024">
    <property type="protein sequence ID" value="KAK1121902.1"/>
    <property type="molecule type" value="Genomic_DNA"/>
</dbReference>
<accession>A0AA40FN51</accession>
<evidence type="ECO:0000256" key="1">
    <source>
        <dbReference type="SAM" id="MobiDB-lite"/>
    </source>
</evidence>
<organism evidence="2 3">
    <name type="scientific">Melipona bicolor</name>
    <dbReference type="NCBI Taxonomy" id="60889"/>
    <lineage>
        <taxon>Eukaryota</taxon>
        <taxon>Metazoa</taxon>
        <taxon>Ecdysozoa</taxon>
        <taxon>Arthropoda</taxon>
        <taxon>Hexapoda</taxon>
        <taxon>Insecta</taxon>
        <taxon>Pterygota</taxon>
        <taxon>Neoptera</taxon>
        <taxon>Endopterygota</taxon>
        <taxon>Hymenoptera</taxon>
        <taxon>Apocrita</taxon>
        <taxon>Aculeata</taxon>
        <taxon>Apoidea</taxon>
        <taxon>Anthophila</taxon>
        <taxon>Apidae</taxon>
        <taxon>Melipona</taxon>
    </lineage>
</organism>
<keyword evidence="3" id="KW-1185">Reference proteome</keyword>
<name>A0AA40FN51_9HYME</name>
<protein>
    <submittedName>
        <fullName evidence="2">Uncharacterized protein</fullName>
    </submittedName>
</protein>
<comment type="caution">
    <text evidence="2">The sequence shown here is derived from an EMBL/GenBank/DDBJ whole genome shotgun (WGS) entry which is preliminary data.</text>
</comment>
<reference evidence="2" key="1">
    <citation type="submission" date="2021-10" db="EMBL/GenBank/DDBJ databases">
        <title>Melipona bicolor Genome sequencing and assembly.</title>
        <authorList>
            <person name="Araujo N.S."/>
            <person name="Arias M.C."/>
        </authorList>
    </citation>
    <scope>NUCLEOTIDE SEQUENCE</scope>
    <source>
        <strain evidence="2">USP_2M_L1-L4_2017</strain>
        <tissue evidence="2">Whole body</tissue>
    </source>
</reference>
<feature type="region of interest" description="Disordered" evidence="1">
    <location>
        <begin position="1"/>
        <end position="52"/>
    </location>
</feature>
<dbReference type="AlphaFoldDB" id="A0AA40FN51"/>
<gene>
    <name evidence="2" type="ORF">K0M31_009752</name>
</gene>
<dbReference type="Proteomes" id="UP001177670">
    <property type="component" value="Unassembled WGS sequence"/>
</dbReference>
<evidence type="ECO:0000313" key="3">
    <source>
        <dbReference type="Proteomes" id="UP001177670"/>
    </source>
</evidence>
<proteinExistence type="predicted"/>